<dbReference type="InterPro" id="IPR012337">
    <property type="entry name" value="RNaseH-like_sf"/>
</dbReference>
<dbReference type="OrthoDB" id="8193444at2759"/>
<dbReference type="Gene3D" id="3.30.420.10">
    <property type="entry name" value="Ribonuclease H-like superfamily/Ribonuclease H"/>
    <property type="match status" value="1"/>
</dbReference>
<dbReference type="InterPro" id="IPR036397">
    <property type="entry name" value="RNaseH_sf"/>
</dbReference>
<reference evidence="2 3" key="1">
    <citation type="journal article" date="2019" name="Sci. Rep.">
        <title>Orb-weaving spider Araneus ventricosus genome elucidates the spidroin gene catalogue.</title>
        <authorList>
            <person name="Kono N."/>
            <person name="Nakamura H."/>
            <person name="Ohtoshi R."/>
            <person name="Moran D.A.P."/>
            <person name="Shinohara A."/>
            <person name="Yoshida Y."/>
            <person name="Fujiwara M."/>
            <person name="Mori M."/>
            <person name="Tomita M."/>
            <person name="Arakawa K."/>
        </authorList>
    </citation>
    <scope>NUCLEOTIDE SEQUENCE [LARGE SCALE GENOMIC DNA]</scope>
</reference>
<dbReference type="GO" id="GO:0003676">
    <property type="term" value="F:nucleic acid binding"/>
    <property type="evidence" value="ECO:0007669"/>
    <property type="project" value="InterPro"/>
</dbReference>
<protein>
    <recommendedName>
        <fullName evidence="1">Integrase catalytic domain-containing protein</fullName>
    </recommendedName>
</protein>
<proteinExistence type="predicted"/>
<gene>
    <name evidence="2" type="ORF">AVEN_245683_1</name>
</gene>
<sequence>MCPFPTSEGKTYCLTCIDRFTCWIEVIPFVNVTAEILAREFYDHWISRFGMPYRVITDQGISLDLSSLKTLVLYVYLKYEQPQHITHNVMGKLKGSIGP</sequence>
<feature type="domain" description="Integrase catalytic" evidence="1">
    <location>
        <begin position="1"/>
        <end position="99"/>
    </location>
</feature>
<dbReference type="EMBL" id="BGPR01009855">
    <property type="protein sequence ID" value="GBN42745.1"/>
    <property type="molecule type" value="Genomic_DNA"/>
</dbReference>
<dbReference type="PROSITE" id="PS50994">
    <property type="entry name" value="INTEGRASE"/>
    <property type="match status" value="1"/>
</dbReference>
<keyword evidence="3" id="KW-1185">Reference proteome</keyword>
<name>A0A4Y2NT32_ARAVE</name>
<organism evidence="2 3">
    <name type="scientific">Araneus ventricosus</name>
    <name type="common">Orbweaver spider</name>
    <name type="synonym">Epeira ventricosa</name>
    <dbReference type="NCBI Taxonomy" id="182803"/>
    <lineage>
        <taxon>Eukaryota</taxon>
        <taxon>Metazoa</taxon>
        <taxon>Ecdysozoa</taxon>
        <taxon>Arthropoda</taxon>
        <taxon>Chelicerata</taxon>
        <taxon>Arachnida</taxon>
        <taxon>Araneae</taxon>
        <taxon>Araneomorphae</taxon>
        <taxon>Entelegynae</taxon>
        <taxon>Araneoidea</taxon>
        <taxon>Araneidae</taxon>
        <taxon>Araneus</taxon>
    </lineage>
</organism>
<evidence type="ECO:0000313" key="3">
    <source>
        <dbReference type="Proteomes" id="UP000499080"/>
    </source>
</evidence>
<dbReference type="Proteomes" id="UP000499080">
    <property type="component" value="Unassembled WGS sequence"/>
</dbReference>
<dbReference type="AlphaFoldDB" id="A0A4Y2NT32"/>
<comment type="caution">
    <text evidence="2">The sequence shown here is derived from an EMBL/GenBank/DDBJ whole genome shotgun (WGS) entry which is preliminary data.</text>
</comment>
<dbReference type="SUPFAM" id="SSF53098">
    <property type="entry name" value="Ribonuclease H-like"/>
    <property type="match status" value="1"/>
</dbReference>
<dbReference type="GO" id="GO:0015074">
    <property type="term" value="P:DNA integration"/>
    <property type="evidence" value="ECO:0007669"/>
    <property type="project" value="InterPro"/>
</dbReference>
<dbReference type="InterPro" id="IPR001584">
    <property type="entry name" value="Integrase_cat-core"/>
</dbReference>
<evidence type="ECO:0000259" key="1">
    <source>
        <dbReference type="PROSITE" id="PS50994"/>
    </source>
</evidence>
<accession>A0A4Y2NT32</accession>
<evidence type="ECO:0000313" key="2">
    <source>
        <dbReference type="EMBL" id="GBN42745.1"/>
    </source>
</evidence>